<evidence type="ECO:0000313" key="4">
    <source>
        <dbReference type="Proteomes" id="UP000000245"/>
    </source>
</evidence>
<evidence type="ECO:0000259" key="2">
    <source>
        <dbReference type="Pfam" id="PF22308"/>
    </source>
</evidence>
<dbReference type="STRING" id="349163.Acry_0498"/>
<dbReference type="KEGG" id="acr:Acry_0498"/>
<keyword evidence="4" id="KW-1185">Reference proteome</keyword>
<protein>
    <recommendedName>
        <fullName evidence="2">DUF6969 domain-containing protein</fullName>
    </recommendedName>
</protein>
<feature type="region of interest" description="Disordered" evidence="1">
    <location>
        <begin position="1"/>
        <end position="72"/>
    </location>
</feature>
<evidence type="ECO:0000256" key="1">
    <source>
        <dbReference type="SAM" id="MobiDB-lite"/>
    </source>
</evidence>
<dbReference type="AlphaFoldDB" id="A5FVU0"/>
<evidence type="ECO:0000313" key="3">
    <source>
        <dbReference type="EMBL" id="ABQ29722.1"/>
    </source>
</evidence>
<accession>A5FVU0</accession>
<dbReference type="HOGENOM" id="CLU_076065_1_0_5"/>
<dbReference type="EMBL" id="CP000697">
    <property type="protein sequence ID" value="ABQ29722.1"/>
    <property type="molecule type" value="Genomic_DNA"/>
</dbReference>
<dbReference type="Pfam" id="PF22308">
    <property type="entry name" value="DUF6969"/>
    <property type="match status" value="1"/>
</dbReference>
<proteinExistence type="predicted"/>
<dbReference type="Proteomes" id="UP000000245">
    <property type="component" value="Chromosome"/>
</dbReference>
<sequence>MSLYVDRGPARANRTVPPAFTEETRHEAEAQCPVDAHPGRRARAGAAACDGGEGGERDRSRRGQSLRTAESVRAAIRRDERADEFGQPLRSAEPLRAAEIGVSPRRRARAGYAAAAQIAAWARAGTSAPARLPGTAEGFAEWAQYPQPEALDPVSGWRFFYHAHAVRERLRAEHGHFHIFTPGPAGGMGFTHLIGISVDVQGLPIRLFTTNRWVTDEAWQPAAAIGRRVLRPRLAGASPGDVACWLENLVVLFAPDIVALLYARDARMGSGIGPGDRRFEDRRLRIPSQTRVSLAAALRRLAAA</sequence>
<reference evidence="3 4" key="1">
    <citation type="submission" date="2007-05" db="EMBL/GenBank/DDBJ databases">
        <title>Complete sequence of chromosome of Acidiphilium cryptum JF-5.</title>
        <authorList>
            <consortium name="US DOE Joint Genome Institute"/>
            <person name="Copeland A."/>
            <person name="Lucas S."/>
            <person name="Lapidus A."/>
            <person name="Barry K."/>
            <person name="Detter J.C."/>
            <person name="Glavina del Rio T."/>
            <person name="Hammon N."/>
            <person name="Israni S."/>
            <person name="Dalin E."/>
            <person name="Tice H."/>
            <person name="Pitluck S."/>
            <person name="Sims D."/>
            <person name="Brettin T."/>
            <person name="Bruce D."/>
            <person name="Han C."/>
            <person name="Schmutz J."/>
            <person name="Larimer F."/>
            <person name="Land M."/>
            <person name="Hauser L."/>
            <person name="Kyrpides N."/>
            <person name="Kim E."/>
            <person name="Magnuson T."/>
            <person name="Richardson P."/>
        </authorList>
    </citation>
    <scope>NUCLEOTIDE SEQUENCE [LARGE SCALE GENOMIC DNA]</scope>
    <source>
        <strain evidence="3 4">JF-5</strain>
    </source>
</reference>
<organism evidence="3 4">
    <name type="scientific">Acidiphilium cryptum (strain JF-5)</name>
    <dbReference type="NCBI Taxonomy" id="349163"/>
    <lineage>
        <taxon>Bacteria</taxon>
        <taxon>Pseudomonadati</taxon>
        <taxon>Pseudomonadota</taxon>
        <taxon>Alphaproteobacteria</taxon>
        <taxon>Acetobacterales</taxon>
        <taxon>Acidocellaceae</taxon>
        <taxon>Acidiphilium</taxon>
    </lineage>
</organism>
<dbReference type="InterPro" id="IPR054242">
    <property type="entry name" value="DUF6969"/>
</dbReference>
<name>A5FVU0_ACICJ</name>
<feature type="domain" description="DUF6969" evidence="2">
    <location>
        <begin position="111"/>
        <end position="292"/>
    </location>
</feature>
<dbReference type="eggNOG" id="ENOG502ZCN0">
    <property type="taxonomic scope" value="Bacteria"/>
</dbReference>
<gene>
    <name evidence="3" type="ordered locus">Acry_0498</name>
</gene>